<dbReference type="AlphaFoldDB" id="A0A2J6R4W9"/>
<gene>
    <name evidence="2" type="ORF">L207DRAFT_605271</name>
</gene>
<organism evidence="2 3">
    <name type="scientific">Hyaloscypha variabilis (strain UAMH 11265 / GT02V1 / F)</name>
    <name type="common">Meliniomyces variabilis</name>
    <dbReference type="NCBI Taxonomy" id="1149755"/>
    <lineage>
        <taxon>Eukaryota</taxon>
        <taxon>Fungi</taxon>
        <taxon>Dikarya</taxon>
        <taxon>Ascomycota</taxon>
        <taxon>Pezizomycotina</taxon>
        <taxon>Leotiomycetes</taxon>
        <taxon>Helotiales</taxon>
        <taxon>Hyaloscyphaceae</taxon>
        <taxon>Hyaloscypha</taxon>
        <taxon>Hyaloscypha variabilis</taxon>
    </lineage>
</organism>
<sequence length="557" mass="62477">MSFTLPDDIHYHTPSLESEGESSGEKTYSTSSKMPSSSLVGHACSDCSFQCTTEPGEHYRINFPDEPHFSLIEDINRWLSNEQQPPWSHLELARGRSSPEDTAGNHPNRFEEFRRAEYPFEDYNTWPDVPILSPRDFLDSRFIMIDEQENTASEESTLTDPFTLAAQLRQYLRQNQEYSSQALKVRFHLVEALILVGNYGEAEDHCDALKAILTPEHVATLTGMLLVRTGCEEDAINWMFVALTNFILNCTNYSIQQNKRIFGRIYNLFGETGRLSEKNWDSLTKRLKGLTDLVATFEMSTPDQDVRRICPELFIHGFQIAHECTVLKLVYAAKYMYEHLVEGSSLYLNGRRHASEKAHAHQMYGLLLGAEKNWSSSAEQLLLVCESTIESGSWSHQHFTFLRVTFNNLTPHLQSGNDGDGSTARTIEKKLEYLKNNISALKNGSEHSSVEQVERLLQSNLPWTPRATSQSAVSLQPPSLTLPVRSIAPSQGYPVSNSTVSRIAAVSLRMGASKKSTGSGFISSNMSGDGSNEKGETWPSSEFDDYAGIEDFCGGMS</sequence>
<protein>
    <submittedName>
        <fullName evidence="2">Uncharacterized protein</fullName>
    </submittedName>
</protein>
<keyword evidence="3" id="KW-1185">Reference proteome</keyword>
<accession>A0A2J6R4W9</accession>
<proteinExistence type="predicted"/>
<evidence type="ECO:0000256" key="1">
    <source>
        <dbReference type="SAM" id="MobiDB-lite"/>
    </source>
</evidence>
<dbReference type="OrthoDB" id="3532984at2759"/>
<dbReference type="EMBL" id="KZ613955">
    <property type="protein sequence ID" value="PMD33564.1"/>
    <property type="molecule type" value="Genomic_DNA"/>
</dbReference>
<reference evidence="2 3" key="1">
    <citation type="submission" date="2016-04" db="EMBL/GenBank/DDBJ databases">
        <title>A degradative enzymes factory behind the ericoid mycorrhizal symbiosis.</title>
        <authorList>
            <consortium name="DOE Joint Genome Institute"/>
            <person name="Martino E."/>
            <person name="Morin E."/>
            <person name="Grelet G."/>
            <person name="Kuo A."/>
            <person name="Kohler A."/>
            <person name="Daghino S."/>
            <person name="Barry K."/>
            <person name="Choi C."/>
            <person name="Cichocki N."/>
            <person name="Clum A."/>
            <person name="Copeland A."/>
            <person name="Hainaut M."/>
            <person name="Haridas S."/>
            <person name="Labutti K."/>
            <person name="Lindquist E."/>
            <person name="Lipzen A."/>
            <person name="Khouja H.-R."/>
            <person name="Murat C."/>
            <person name="Ohm R."/>
            <person name="Olson A."/>
            <person name="Spatafora J."/>
            <person name="Veneault-Fourrey C."/>
            <person name="Henrissat B."/>
            <person name="Grigoriev I."/>
            <person name="Martin F."/>
            <person name="Perotto S."/>
        </authorList>
    </citation>
    <scope>NUCLEOTIDE SEQUENCE [LARGE SCALE GENOMIC DNA]</scope>
    <source>
        <strain evidence="2 3">F</strain>
    </source>
</reference>
<feature type="region of interest" description="Disordered" evidence="1">
    <location>
        <begin position="517"/>
        <end position="546"/>
    </location>
</feature>
<evidence type="ECO:0000313" key="2">
    <source>
        <dbReference type="EMBL" id="PMD33564.1"/>
    </source>
</evidence>
<evidence type="ECO:0000313" key="3">
    <source>
        <dbReference type="Proteomes" id="UP000235786"/>
    </source>
</evidence>
<dbReference type="Proteomes" id="UP000235786">
    <property type="component" value="Unassembled WGS sequence"/>
</dbReference>
<name>A0A2J6R4W9_HYAVF</name>
<feature type="compositionally biased region" description="Low complexity" evidence="1">
    <location>
        <begin position="25"/>
        <end position="35"/>
    </location>
</feature>
<feature type="region of interest" description="Disordered" evidence="1">
    <location>
        <begin position="1"/>
        <end position="35"/>
    </location>
</feature>
<feature type="compositionally biased region" description="Polar residues" evidence="1">
    <location>
        <begin position="517"/>
        <end position="530"/>
    </location>
</feature>
<dbReference type="STRING" id="1149755.A0A2J6R4W9"/>